<dbReference type="OrthoDB" id="7761851at2759"/>
<dbReference type="AlphaFoldDB" id="A0A9J6BBT8"/>
<gene>
    <name evidence="1" type="ORF">PVAND_015054</name>
</gene>
<sequence length="119" mass="13747">MKFLELRRAKDLKVWVVVFVCMLTRVVHLELNNSLDIEHFFAAFDRFVYVGILQIRSLATTGEISNGANANHDAELAQDSAKHYDFEEDSLEVHSTILCIFRWLYEATVKSFQTIPPQL</sequence>
<proteinExistence type="predicted"/>
<name>A0A9J6BBT8_POLVA</name>
<dbReference type="Proteomes" id="UP001107558">
    <property type="component" value="Chromosome 4"/>
</dbReference>
<dbReference type="EMBL" id="JADBJN010000004">
    <property type="protein sequence ID" value="KAG5667054.1"/>
    <property type="molecule type" value="Genomic_DNA"/>
</dbReference>
<reference evidence="1" key="1">
    <citation type="submission" date="2021-03" db="EMBL/GenBank/DDBJ databases">
        <title>Chromosome level genome of the anhydrobiotic midge Polypedilum vanderplanki.</title>
        <authorList>
            <person name="Yoshida Y."/>
            <person name="Kikawada T."/>
            <person name="Gusev O."/>
        </authorList>
    </citation>
    <scope>NUCLEOTIDE SEQUENCE</scope>
    <source>
        <strain evidence="1">NIAS01</strain>
        <tissue evidence="1">Whole body or cell culture</tissue>
    </source>
</reference>
<keyword evidence="2" id="KW-1185">Reference proteome</keyword>
<protein>
    <submittedName>
        <fullName evidence="1">Uncharacterized protein</fullName>
    </submittedName>
</protein>
<evidence type="ECO:0000313" key="2">
    <source>
        <dbReference type="Proteomes" id="UP001107558"/>
    </source>
</evidence>
<comment type="caution">
    <text evidence="1">The sequence shown here is derived from an EMBL/GenBank/DDBJ whole genome shotgun (WGS) entry which is preliminary data.</text>
</comment>
<accession>A0A9J6BBT8</accession>
<evidence type="ECO:0000313" key="1">
    <source>
        <dbReference type="EMBL" id="KAG5667054.1"/>
    </source>
</evidence>
<organism evidence="1 2">
    <name type="scientific">Polypedilum vanderplanki</name>
    <name type="common">Sleeping chironomid midge</name>
    <dbReference type="NCBI Taxonomy" id="319348"/>
    <lineage>
        <taxon>Eukaryota</taxon>
        <taxon>Metazoa</taxon>
        <taxon>Ecdysozoa</taxon>
        <taxon>Arthropoda</taxon>
        <taxon>Hexapoda</taxon>
        <taxon>Insecta</taxon>
        <taxon>Pterygota</taxon>
        <taxon>Neoptera</taxon>
        <taxon>Endopterygota</taxon>
        <taxon>Diptera</taxon>
        <taxon>Nematocera</taxon>
        <taxon>Chironomoidea</taxon>
        <taxon>Chironomidae</taxon>
        <taxon>Chironominae</taxon>
        <taxon>Polypedilum</taxon>
        <taxon>Polypedilum</taxon>
    </lineage>
</organism>